<reference evidence="1 2" key="1">
    <citation type="submission" date="2019-06" db="EMBL/GenBank/DDBJ databases">
        <title>Sequencing the genomes of 1000 actinobacteria strains.</title>
        <authorList>
            <person name="Klenk H.-P."/>
        </authorList>
    </citation>
    <scope>NUCLEOTIDE SEQUENCE [LARGE SCALE GENOMIC DNA]</scope>
    <source>
        <strain evidence="1 2">DSM 19828</strain>
    </source>
</reference>
<name>A0A542EJK3_9MICO</name>
<dbReference type="RefSeq" id="WP_129625823.1">
    <property type="nucleotide sequence ID" value="NZ_BAABCI010000036.1"/>
</dbReference>
<evidence type="ECO:0000313" key="2">
    <source>
        <dbReference type="Proteomes" id="UP000320806"/>
    </source>
</evidence>
<accession>A0A542EJK3</accession>
<evidence type="ECO:0000313" key="1">
    <source>
        <dbReference type="EMBL" id="TQJ15528.1"/>
    </source>
</evidence>
<comment type="caution">
    <text evidence="1">The sequence shown here is derived from an EMBL/GenBank/DDBJ whole genome shotgun (WGS) entry which is preliminary data.</text>
</comment>
<dbReference type="GO" id="GO:0016740">
    <property type="term" value="F:transferase activity"/>
    <property type="evidence" value="ECO:0007669"/>
    <property type="project" value="UniProtKB-KW"/>
</dbReference>
<dbReference type="EMBL" id="VFMO01000001">
    <property type="protein sequence ID" value="TQJ15528.1"/>
    <property type="molecule type" value="Genomic_DNA"/>
</dbReference>
<dbReference type="Gene3D" id="3.40.50.11190">
    <property type="match status" value="1"/>
</dbReference>
<sequence length="380" mass="39907">MSLASAREHRTAVVSARAREEIHVAVRVDASANIGVGHAVRCLALVQELSRRSVRVTVFGMLDIGWVADAYERLGVPVMSPSQIDRAHVTHAVIDGYDISPELGAGLRSNAVRVLAMVDDEFGAGQVADVYVDQNYGARPHVGGPDGSIALAGPPYSLLRDEVLAVRSAPVLEHTRVTSDAAPRVLAVFGGTDPHGAAEVLVPMLVETGAPMQLTVVCPDPARGARLSSVPVQGPHQHVTVTAVLPNLAATAAAHDVAVSAAGSTVWELLTIGTPTAVVCVVDNQEPGYRATTGSGLVVPAGRLTRLRTGDCNEREAGVESLARLLTDGQLQHHLRRRGMAQFDGRGRERVADALLDSAQFVDGHGRRTPDDVGVPGEIG</sequence>
<organism evidence="1 2">
    <name type="scientific">Yimella lutea</name>
    <dbReference type="NCBI Taxonomy" id="587872"/>
    <lineage>
        <taxon>Bacteria</taxon>
        <taxon>Bacillati</taxon>
        <taxon>Actinomycetota</taxon>
        <taxon>Actinomycetes</taxon>
        <taxon>Micrococcales</taxon>
        <taxon>Dermacoccaceae</taxon>
        <taxon>Yimella</taxon>
    </lineage>
</organism>
<dbReference type="Gene3D" id="3.40.50.2000">
    <property type="entry name" value="Glycogen Phosphorylase B"/>
    <property type="match status" value="1"/>
</dbReference>
<dbReference type="AlphaFoldDB" id="A0A542EJK3"/>
<dbReference type="Proteomes" id="UP000320806">
    <property type="component" value="Unassembled WGS sequence"/>
</dbReference>
<protein>
    <submittedName>
        <fullName evidence="1">Spore coat polysaccharide biosynthesis predicted glycosyltransferase SpsG</fullName>
    </submittedName>
</protein>
<gene>
    <name evidence="1" type="ORF">FB459_3084</name>
</gene>
<dbReference type="OrthoDB" id="9805604at2"/>
<dbReference type="SUPFAM" id="SSF53756">
    <property type="entry name" value="UDP-Glycosyltransferase/glycogen phosphorylase"/>
    <property type="match status" value="1"/>
</dbReference>
<keyword evidence="2" id="KW-1185">Reference proteome</keyword>
<keyword evidence="1" id="KW-0808">Transferase</keyword>
<proteinExistence type="predicted"/>